<dbReference type="PANTHER" id="PTHR11675">
    <property type="entry name" value="N-ACETYLGALACTOSAMINYLTRANSFERASE"/>
    <property type="match status" value="1"/>
</dbReference>
<dbReference type="GO" id="GO:0046872">
    <property type="term" value="F:metal ion binding"/>
    <property type="evidence" value="ECO:0007669"/>
    <property type="project" value="UniProtKB-KW"/>
</dbReference>
<evidence type="ECO:0000256" key="6">
    <source>
        <dbReference type="ARBA" id="ARBA00022723"/>
    </source>
</evidence>
<evidence type="ECO:0000256" key="3">
    <source>
        <dbReference type="ARBA" id="ARBA00004922"/>
    </source>
</evidence>
<keyword evidence="6" id="KW-0479">Metal-binding</keyword>
<comment type="pathway">
    <text evidence="3 11">Protein modification; protein glycosylation.</text>
</comment>
<dbReference type="SUPFAM" id="SSF53448">
    <property type="entry name" value="Nucleotide-diphospho-sugar transferases"/>
    <property type="match status" value="1"/>
</dbReference>
<keyword evidence="5 11" id="KW-0808">Transferase</keyword>
<organism evidence="14 16">
    <name type="scientific">Didymodactylos carnosus</name>
    <dbReference type="NCBI Taxonomy" id="1234261"/>
    <lineage>
        <taxon>Eukaryota</taxon>
        <taxon>Metazoa</taxon>
        <taxon>Spiralia</taxon>
        <taxon>Gnathifera</taxon>
        <taxon>Rotifera</taxon>
        <taxon>Eurotatoria</taxon>
        <taxon>Bdelloidea</taxon>
        <taxon>Philodinida</taxon>
        <taxon>Philodinidae</taxon>
        <taxon>Didymodactylos</taxon>
    </lineage>
</organism>
<dbReference type="Proteomes" id="UP000677228">
    <property type="component" value="Unassembled WGS sequence"/>
</dbReference>
<evidence type="ECO:0000313" key="14">
    <source>
        <dbReference type="EMBL" id="CAF0849673.1"/>
    </source>
</evidence>
<dbReference type="EMBL" id="CAJNOK010002208">
    <property type="protein sequence ID" value="CAF0849673.1"/>
    <property type="molecule type" value="Genomic_DNA"/>
</dbReference>
<dbReference type="AlphaFoldDB" id="A0A8S2D0Z0"/>
<evidence type="ECO:0000256" key="2">
    <source>
        <dbReference type="ARBA" id="ARBA00004323"/>
    </source>
</evidence>
<dbReference type="InterPro" id="IPR000772">
    <property type="entry name" value="Ricin_B_lectin"/>
</dbReference>
<dbReference type="PANTHER" id="PTHR11675:SF68">
    <property type="entry name" value="N-ACETYLGALACTOSAMINYLTRANSFERASE 7"/>
    <property type="match status" value="1"/>
</dbReference>
<comment type="similarity">
    <text evidence="11">Belongs to the glycosyltransferase 2 family. GalNAc-T subfamily.</text>
</comment>
<evidence type="ECO:0000256" key="7">
    <source>
        <dbReference type="ARBA" id="ARBA00022734"/>
    </source>
</evidence>
<keyword evidence="7 11" id="KW-0430">Lectin</keyword>
<dbReference type="InterPro" id="IPR001173">
    <property type="entry name" value="Glyco_trans_2-like"/>
</dbReference>
<keyword evidence="9 11" id="KW-1015">Disulfide bond</keyword>
<dbReference type="Pfam" id="PF00652">
    <property type="entry name" value="Ricin_B_lectin"/>
    <property type="match status" value="1"/>
</dbReference>
<evidence type="ECO:0000259" key="13">
    <source>
        <dbReference type="Pfam" id="PF00652"/>
    </source>
</evidence>
<keyword evidence="4 11" id="KW-0328">Glycosyltransferase</keyword>
<gene>
    <name evidence="14" type="ORF">OVA965_LOCUS7075</name>
    <name evidence="15" type="ORF">TMI583_LOCUS7071</name>
</gene>
<dbReference type="GO" id="GO:0006493">
    <property type="term" value="P:protein O-linked glycosylation"/>
    <property type="evidence" value="ECO:0007669"/>
    <property type="project" value="TreeGrafter"/>
</dbReference>
<comment type="subcellular location">
    <subcellularLocation>
        <location evidence="2 11">Golgi apparatus membrane</location>
        <topology evidence="2 11">Single-pass type II membrane protein</topology>
    </subcellularLocation>
</comment>
<dbReference type="GO" id="GO:0000139">
    <property type="term" value="C:Golgi membrane"/>
    <property type="evidence" value="ECO:0007669"/>
    <property type="project" value="UniProtKB-SubCell"/>
</dbReference>
<evidence type="ECO:0000256" key="10">
    <source>
        <dbReference type="ARBA" id="ARBA00023211"/>
    </source>
</evidence>
<keyword evidence="10 11" id="KW-0464">Manganese</keyword>
<evidence type="ECO:0000256" key="8">
    <source>
        <dbReference type="ARBA" id="ARBA00023034"/>
    </source>
</evidence>
<proteinExistence type="inferred from homology"/>
<dbReference type="GO" id="GO:0004653">
    <property type="term" value="F:polypeptide N-acetylgalactosaminyltransferase activity"/>
    <property type="evidence" value="ECO:0007669"/>
    <property type="project" value="TreeGrafter"/>
</dbReference>
<evidence type="ECO:0000259" key="12">
    <source>
        <dbReference type="Pfam" id="PF00535"/>
    </source>
</evidence>
<comment type="caution">
    <text evidence="14">The sequence shown here is derived from an EMBL/GenBank/DDBJ whole genome shotgun (WGS) entry which is preliminary data.</text>
</comment>
<keyword evidence="8 11" id="KW-0333">Golgi apparatus</keyword>
<dbReference type="PROSITE" id="PS50231">
    <property type="entry name" value="RICIN_B_LECTIN"/>
    <property type="match status" value="1"/>
</dbReference>
<accession>A0A8S2D0Z0</accession>
<comment type="cofactor">
    <cofactor evidence="1 11">
        <name>Mn(2+)</name>
        <dbReference type="ChEBI" id="CHEBI:29035"/>
    </cofactor>
</comment>
<evidence type="ECO:0000313" key="16">
    <source>
        <dbReference type="Proteomes" id="UP000677228"/>
    </source>
</evidence>
<dbReference type="Proteomes" id="UP000682733">
    <property type="component" value="Unassembled WGS sequence"/>
</dbReference>
<evidence type="ECO:0000256" key="1">
    <source>
        <dbReference type="ARBA" id="ARBA00001936"/>
    </source>
</evidence>
<dbReference type="SUPFAM" id="SSF50370">
    <property type="entry name" value="Ricin B-like lectins"/>
    <property type="match status" value="1"/>
</dbReference>
<dbReference type="EMBL" id="CAJOBA010002208">
    <property type="protein sequence ID" value="CAF3634931.1"/>
    <property type="molecule type" value="Genomic_DNA"/>
</dbReference>
<feature type="domain" description="Ricin B lectin" evidence="13">
    <location>
        <begin position="449"/>
        <end position="562"/>
    </location>
</feature>
<evidence type="ECO:0000256" key="5">
    <source>
        <dbReference type="ARBA" id="ARBA00022679"/>
    </source>
</evidence>
<protein>
    <recommendedName>
        <fullName evidence="11">Polypeptide N-acetylgalactosaminyltransferase</fullName>
        <ecNumber evidence="11">2.4.1.-</ecNumber>
    </recommendedName>
    <alternativeName>
        <fullName evidence="11">Protein-UDP acetylgalactosaminyltransferase</fullName>
    </alternativeName>
</protein>
<dbReference type="Pfam" id="PF00535">
    <property type="entry name" value="Glycos_transf_2"/>
    <property type="match status" value="1"/>
</dbReference>
<reference evidence="14" key="1">
    <citation type="submission" date="2021-02" db="EMBL/GenBank/DDBJ databases">
        <authorList>
            <person name="Nowell W R."/>
        </authorList>
    </citation>
    <scope>NUCLEOTIDE SEQUENCE</scope>
</reference>
<dbReference type="EC" id="2.4.1.-" evidence="11"/>
<dbReference type="Gene3D" id="3.90.550.10">
    <property type="entry name" value="Spore Coat Polysaccharide Biosynthesis Protein SpsA, Chain A"/>
    <property type="match status" value="1"/>
</dbReference>
<evidence type="ECO:0000313" key="15">
    <source>
        <dbReference type="EMBL" id="CAF3634931.1"/>
    </source>
</evidence>
<evidence type="ECO:0000256" key="9">
    <source>
        <dbReference type="ARBA" id="ARBA00023157"/>
    </source>
</evidence>
<evidence type="ECO:0000256" key="11">
    <source>
        <dbReference type="RuleBase" id="RU361242"/>
    </source>
</evidence>
<name>A0A8S2D0Z0_9BILA</name>
<evidence type="ECO:0000256" key="4">
    <source>
        <dbReference type="ARBA" id="ARBA00022676"/>
    </source>
</evidence>
<dbReference type="Gene3D" id="2.80.10.50">
    <property type="match status" value="1"/>
</dbReference>
<dbReference type="InterPro" id="IPR029044">
    <property type="entry name" value="Nucleotide-diphossugar_trans"/>
</dbReference>
<dbReference type="GO" id="GO:0030246">
    <property type="term" value="F:carbohydrate binding"/>
    <property type="evidence" value="ECO:0007669"/>
    <property type="project" value="UniProtKB-KW"/>
</dbReference>
<feature type="domain" description="Glycosyltransferase 2-like" evidence="12">
    <location>
        <begin position="159"/>
        <end position="291"/>
    </location>
</feature>
<dbReference type="InterPro" id="IPR035992">
    <property type="entry name" value="Ricin_B-like_lectins"/>
</dbReference>
<sequence length="569" mass="65042">MKYRFSRVLRLVIGLGLLILMLPVLLSKLDSFNQRTVVKVDEDYPQETDSLHVAHSRRKEKKIDGNRTITTDLEPVMTADKLGNYEPVNDLKRTGPGENGAGITLDADEDRKAQQTIARYGFNMVASDKISLDRRIKDTRPAECKNWQYPSVDKLPTASVILVFYDEGWSVLLRTVHSVINTSPPELLKDIVLIDDGSGDVKLYRTGQRVGLIEARTLGAKKSTGDVIVILDAHCECVSNWLPPLLTRVALNPKALAVPIVDGLEWKTLEHVNIYGSTNFRGIWEWGFLYKETEVPEQELKKRKYNSEPYWSPTHAGGLLAIDRQWFFELGAYDPGIKVWQCGGVVEWVPCSHIAHAYRGPRSHSSYVPGTSAHQTSINHMRLAEVWMDEFKEYYYIREPAIHNLEIGDISERKQLRKKLKCKSFKWFLDTIAYDVLQKFPAPPKNKVWGQCKNTHNSVCLDDRGAAFGQPIGVGQCYKQMVFRLNEEGELSAGEHCFISDHEIVKKKFCLDHKGKWNPIGEWSYENHTKHIRSNKEKLCMETDGKDLKLASCDEKNGSQQWEWTPIFY</sequence>